<organism evidence="2 3">
    <name type="scientific">Novosphingobium taihuense</name>
    <dbReference type="NCBI Taxonomy" id="260085"/>
    <lineage>
        <taxon>Bacteria</taxon>
        <taxon>Pseudomonadati</taxon>
        <taxon>Pseudomonadota</taxon>
        <taxon>Alphaproteobacteria</taxon>
        <taxon>Sphingomonadales</taxon>
        <taxon>Sphingomonadaceae</taxon>
        <taxon>Novosphingobium</taxon>
    </lineage>
</organism>
<evidence type="ECO:0000313" key="2">
    <source>
        <dbReference type="EMBL" id="MBB4615214.1"/>
    </source>
</evidence>
<reference evidence="2 3" key="1">
    <citation type="submission" date="2020-08" db="EMBL/GenBank/DDBJ databases">
        <title>Genomic Encyclopedia of Type Strains, Phase IV (KMG-IV): sequencing the most valuable type-strain genomes for metagenomic binning, comparative biology and taxonomic classification.</title>
        <authorList>
            <person name="Goeker M."/>
        </authorList>
    </citation>
    <scope>NUCLEOTIDE SEQUENCE [LARGE SCALE GENOMIC DNA]</scope>
    <source>
        <strain evidence="2 3">DSM 17507</strain>
    </source>
</reference>
<keyword evidence="1" id="KW-1133">Transmembrane helix</keyword>
<keyword evidence="3" id="KW-1185">Reference proteome</keyword>
<comment type="caution">
    <text evidence="2">The sequence shown here is derived from an EMBL/GenBank/DDBJ whole genome shotgun (WGS) entry which is preliminary data.</text>
</comment>
<dbReference type="EMBL" id="JACHOA010000007">
    <property type="protein sequence ID" value="MBB4615214.1"/>
    <property type="molecule type" value="Genomic_DNA"/>
</dbReference>
<gene>
    <name evidence="2" type="ORF">GGR37_003504</name>
</gene>
<keyword evidence="1" id="KW-0472">Membrane</keyword>
<sequence>MLSLTIGPAEGSTDWLTWTASVLGSLAWPLSALVIALIFRRPLLALLSRLDELSWGDKSARFAQRLDRLESEAPALRPEPEAVPDLALSGDHGRFLQLLDLSPNAAVLDAWSGVEEALTALAHDHLIASPDAAEASRALGKRGILPTRTLGMIGEMRALRNAAAHNQPISVSDALRFRNLAKGVLNEIRLA</sequence>
<dbReference type="AlphaFoldDB" id="A0A7W7EVL7"/>
<dbReference type="RefSeq" id="WP_144906597.1">
    <property type="nucleotide sequence ID" value="NZ_JACHOA010000007.1"/>
</dbReference>
<protein>
    <recommendedName>
        <fullName evidence="4">DUF4145 domain-containing protein</fullName>
    </recommendedName>
</protein>
<dbReference type="Proteomes" id="UP000538566">
    <property type="component" value="Unassembled WGS sequence"/>
</dbReference>
<keyword evidence="1" id="KW-0812">Transmembrane</keyword>
<evidence type="ECO:0000313" key="3">
    <source>
        <dbReference type="Proteomes" id="UP000538566"/>
    </source>
</evidence>
<evidence type="ECO:0000256" key="1">
    <source>
        <dbReference type="SAM" id="Phobius"/>
    </source>
</evidence>
<proteinExistence type="predicted"/>
<accession>A0A7W7EVL7</accession>
<evidence type="ECO:0008006" key="4">
    <source>
        <dbReference type="Google" id="ProtNLM"/>
    </source>
</evidence>
<feature type="transmembrane region" description="Helical" evidence="1">
    <location>
        <begin position="15"/>
        <end position="39"/>
    </location>
</feature>
<dbReference type="OrthoDB" id="7840545at2"/>
<name>A0A7W7EVL7_9SPHN</name>